<dbReference type="GO" id="GO:0004560">
    <property type="term" value="F:alpha-L-fucosidase activity"/>
    <property type="evidence" value="ECO:0007669"/>
    <property type="project" value="InterPro"/>
</dbReference>
<feature type="domain" description="Glycosyl hydrolase family 95 N-terminal" evidence="1">
    <location>
        <begin position="40"/>
        <end position="279"/>
    </location>
</feature>
<evidence type="ECO:0000259" key="3">
    <source>
        <dbReference type="Pfam" id="PF22124"/>
    </source>
</evidence>
<dbReference type="Pfam" id="PF14498">
    <property type="entry name" value="Glyco_hyd_65N_2"/>
    <property type="match status" value="1"/>
</dbReference>
<dbReference type="STRING" id="869213.GCA_000517085_04705"/>
<gene>
    <name evidence="4" type="ORF">JCM21142_62504</name>
</gene>
<dbReference type="RefSeq" id="WP_052343406.1">
    <property type="nucleotide sequence ID" value="NZ_BAMD01000031.1"/>
</dbReference>
<dbReference type="InterPro" id="IPR012341">
    <property type="entry name" value="6hp_glycosidase-like_sf"/>
</dbReference>
<feature type="domain" description="Alpha fucosidase A-like C-terminal" evidence="2">
    <location>
        <begin position="711"/>
        <end position="770"/>
    </location>
</feature>
<dbReference type="GO" id="GO:0005975">
    <property type="term" value="P:carbohydrate metabolic process"/>
    <property type="evidence" value="ECO:0007669"/>
    <property type="project" value="InterPro"/>
</dbReference>
<dbReference type="InterPro" id="IPR008928">
    <property type="entry name" value="6-hairpin_glycosidase_sf"/>
</dbReference>
<accession>W7Y6I4</accession>
<evidence type="ECO:0000259" key="1">
    <source>
        <dbReference type="Pfam" id="PF14498"/>
    </source>
</evidence>
<dbReference type="InterPro" id="IPR016518">
    <property type="entry name" value="Alpha-L-fucosidase"/>
</dbReference>
<dbReference type="OrthoDB" id="9802600at2"/>
<name>W7Y6I4_9BACT</name>
<dbReference type="Pfam" id="PF22124">
    <property type="entry name" value="Glyco_hydro_95_cat"/>
    <property type="match status" value="1"/>
</dbReference>
<sequence length="807" mass="91347">MNFLKMNKKLGFVFFISWIALSLVSQNRLAPKKGFVSWLPAAQWDDALLTGNGTMGAMVMGKPFEESIILNHALLYLPSEAPVIPPDMASHMEQIKKLSLDGKYGEVAKLGAQIWRDAGYGNKKWTDAYVPAAELSIHMPASNIKAYERSVDYETAEAIVAWTDQKGSYVRKTFASRPNGVIVTQIKGTAPVSVKIQLAKYPHSWEQNKLIDKLISESDTYVNQDFMHYHVAYGQPHSASPDGYDGLLKVMITGGEKVVEGDAYTIKNADEVLILTTMEPYKADNSSSIDRLKERLRSAGDSYAFLLSKQKQTHGLLYNSVSLDLACTEQEEQMTSEVLVSTIRDHTTPGFMQRQFEAARYHILCATGTNPPNLQGIWSGSWTPPWSSDFTHDGNVQVAISHLLNGNMPELMMAYFNYHERMMAYYRTNAKQLYGVRGIHIPSHTSSHGYNNHYDETWCMEYWNGGAGWTASYFYDYYLFTGDRDFLKERAFPFMTEALLFWEDFLTMGDDGKYMIVPSYSPENNPLEHRWQNCINATMDVMIIKELTNNWINAAKILGLSAKEIKEKEVFFSLLPDYQVSEDGVLREWLWEGLTDNQAHRHASHLYGLYEVPDKEILASESLQQAVIKTIHERMKIRKAHQGGEMAFGMCHLGFAAVNMKDKETAVEILRYLSQFYWTNAMATTHNPGQLFNMDISGGIPSLMTRMIVNSRPGHITLFAALPDEWHRGALNGVLARGGVKFDYIRWDEQKADVCFVSKEQQIITLDFGSDVQLSGIVVDGAKYRISDNRVILSLQADFPVKLSINK</sequence>
<organism evidence="4 5">
    <name type="scientific">Saccharicrinis fermentans DSM 9555 = JCM 21142</name>
    <dbReference type="NCBI Taxonomy" id="869213"/>
    <lineage>
        <taxon>Bacteria</taxon>
        <taxon>Pseudomonadati</taxon>
        <taxon>Bacteroidota</taxon>
        <taxon>Bacteroidia</taxon>
        <taxon>Marinilabiliales</taxon>
        <taxon>Marinilabiliaceae</taxon>
        <taxon>Saccharicrinis</taxon>
    </lineage>
</organism>
<dbReference type="SUPFAM" id="SSF48208">
    <property type="entry name" value="Six-hairpin glycosidases"/>
    <property type="match status" value="1"/>
</dbReference>
<keyword evidence="4" id="KW-0378">Hydrolase</keyword>
<dbReference type="eggNOG" id="COG1554">
    <property type="taxonomic scope" value="Bacteria"/>
</dbReference>
<dbReference type="PIRSF" id="PIRSF007663">
    <property type="entry name" value="UCP007663"/>
    <property type="match status" value="1"/>
</dbReference>
<dbReference type="PANTHER" id="PTHR31084">
    <property type="entry name" value="ALPHA-L-FUCOSIDASE 2"/>
    <property type="match status" value="1"/>
</dbReference>
<dbReference type="Pfam" id="PF21307">
    <property type="entry name" value="Glyco_hydro_95_C"/>
    <property type="match status" value="1"/>
</dbReference>
<dbReference type="EMBL" id="BAMD01000031">
    <property type="protein sequence ID" value="GAF03822.1"/>
    <property type="molecule type" value="Genomic_DNA"/>
</dbReference>
<dbReference type="InterPro" id="IPR054363">
    <property type="entry name" value="GH95_cat"/>
</dbReference>
<dbReference type="Gene3D" id="1.50.10.10">
    <property type="match status" value="1"/>
</dbReference>
<reference evidence="4 5" key="1">
    <citation type="journal article" date="2014" name="Genome Announc.">
        <title>Draft Genome Sequence of Cytophaga fermentans JCM 21142T, a Facultative Anaerobe Isolated from Marine Mud.</title>
        <authorList>
            <person name="Starns D."/>
            <person name="Oshima K."/>
            <person name="Suda W."/>
            <person name="Iino T."/>
            <person name="Yuki M."/>
            <person name="Inoue J."/>
            <person name="Kitamura K."/>
            <person name="Iida T."/>
            <person name="Darby A."/>
            <person name="Hattori M."/>
            <person name="Ohkuma M."/>
        </authorList>
    </citation>
    <scope>NUCLEOTIDE SEQUENCE [LARGE SCALE GENOMIC DNA]</scope>
    <source>
        <strain evidence="4 5">JCM 21142</strain>
    </source>
</reference>
<comment type="caution">
    <text evidence="4">The sequence shown here is derived from an EMBL/GenBank/DDBJ whole genome shotgun (WGS) entry which is preliminary data.</text>
</comment>
<dbReference type="InterPro" id="IPR049053">
    <property type="entry name" value="AFCA-like_C"/>
</dbReference>
<proteinExistence type="predicted"/>
<evidence type="ECO:0000313" key="4">
    <source>
        <dbReference type="EMBL" id="GAF03822.1"/>
    </source>
</evidence>
<keyword evidence="5" id="KW-1185">Reference proteome</keyword>
<dbReference type="Proteomes" id="UP000019402">
    <property type="component" value="Unassembled WGS sequence"/>
</dbReference>
<dbReference type="AlphaFoldDB" id="W7Y6I4"/>
<evidence type="ECO:0000313" key="5">
    <source>
        <dbReference type="Proteomes" id="UP000019402"/>
    </source>
</evidence>
<evidence type="ECO:0000259" key="2">
    <source>
        <dbReference type="Pfam" id="PF21307"/>
    </source>
</evidence>
<protein>
    <submittedName>
        <fullName evidence="4">Glycosyl hydrolase family 65 central catalytic domain protein</fullName>
    </submittedName>
</protein>
<feature type="domain" description="Glycosyl hydrolase family 95 catalytic" evidence="3">
    <location>
        <begin position="303"/>
        <end position="707"/>
    </location>
</feature>
<dbReference type="InterPro" id="IPR027414">
    <property type="entry name" value="GH95_N_dom"/>
</dbReference>
<dbReference type="PANTHER" id="PTHR31084:SF0">
    <property type="entry name" value="ALPHA-L-FUCOSIDASE 2"/>
    <property type="match status" value="1"/>
</dbReference>